<gene>
    <name evidence="1" type="ORF">DC3_24410</name>
</gene>
<comment type="caution">
    <text evidence="1">The sequence shown here is derived from an EMBL/GenBank/DDBJ whole genome shotgun (WGS) entry which is preliminary data.</text>
</comment>
<organism evidence="1 2">
    <name type="scientific">Deinococcus cellulosilyticus (strain DSM 18568 / NBRC 106333 / KACC 11606 / 5516J-15)</name>
    <dbReference type="NCBI Taxonomy" id="1223518"/>
    <lineage>
        <taxon>Bacteria</taxon>
        <taxon>Thermotogati</taxon>
        <taxon>Deinococcota</taxon>
        <taxon>Deinococci</taxon>
        <taxon>Deinococcales</taxon>
        <taxon>Deinococcaceae</taxon>
        <taxon>Deinococcus</taxon>
    </lineage>
</organism>
<evidence type="ECO:0000313" key="1">
    <source>
        <dbReference type="EMBL" id="GEM46806.1"/>
    </source>
</evidence>
<dbReference type="AlphaFoldDB" id="A0A511N307"/>
<dbReference type="RefSeq" id="WP_146884602.1">
    <property type="nucleotide sequence ID" value="NZ_BJXB01000009.1"/>
</dbReference>
<sequence length="208" mass="22839">MMHQLNLHFSQNDLEVFQQSGLQVALVKSGPDAWPSVTWIAFSPYMSNVITWEENYEIYTSQSQLQPGSEIIMDSTLPAQPGRKYMYQNMFLQDAGPQDGGTPDRFQLVNRNSQMVTAGLAQGAEVNGQFFSPGPVGAVQVFPDQSTFLTPANQVLVFATPFIQGGTVTSQLPGNALRLDFQSGNPSQSVRFDLRTGGFVPDQMPAIQ</sequence>
<proteinExistence type="predicted"/>
<accession>A0A511N307</accession>
<dbReference type="EMBL" id="BJXB01000009">
    <property type="protein sequence ID" value="GEM46806.1"/>
    <property type="molecule type" value="Genomic_DNA"/>
</dbReference>
<dbReference type="Proteomes" id="UP000321306">
    <property type="component" value="Unassembled WGS sequence"/>
</dbReference>
<evidence type="ECO:0000313" key="2">
    <source>
        <dbReference type="Proteomes" id="UP000321306"/>
    </source>
</evidence>
<reference evidence="1 2" key="1">
    <citation type="submission" date="2019-07" db="EMBL/GenBank/DDBJ databases">
        <title>Whole genome shotgun sequence of Deinococcus cellulosilyticus NBRC 106333.</title>
        <authorList>
            <person name="Hosoyama A."/>
            <person name="Uohara A."/>
            <person name="Ohji S."/>
            <person name="Ichikawa N."/>
        </authorList>
    </citation>
    <scope>NUCLEOTIDE SEQUENCE [LARGE SCALE GENOMIC DNA]</scope>
    <source>
        <strain evidence="1 2">NBRC 106333</strain>
    </source>
</reference>
<protein>
    <submittedName>
        <fullName evidence="1">Uncharacterized protein</fullName>
    </submittedName>
</protein>
<keyword evidence="2" id="KW-1185">Reference proteome</keyword>
<dbReference type="OrthoDB" id="1348340at2"/>
<name>A0A511N307_DEIC1</name>